<name>A0A645FH19_9ZZZZ</name>
<dbReference type="PANTHER" id="PTHR36454:SF1">
    <property type="entry name" value="DUF1015 DOMAIN-CONTAINING PROTEIN"/>
    <property type="match status" value="1"/>
</dbReference>
<comment type="caution">
    <text evidence="1">The sequence shown here is derived from an EMBL/GenBank/DDBJ whole genome shotgun (WGS) entry which is preliminary data.</text>
</comment>
<reference evidence="1" key="1">
    <citation type="submission" date="2019-08" db="EMBL/GenBank/DDBJ databases">
        <authorList>
            <person name="Kucharzyk K."/>
            <person name="Murdoch R.W."/>
            <person name="Higgins S."/>
            <person name="Loffler F."/>
        </authorList>
    </citation>
    <scope>NUCLEOTIDE SEQUENCE</scope>
</reference>
<sequence>MYIADGHHRSAAAALVGAEKAKNNPYHRGDEEYNYFMAVCFPDNQLTIIDYNRVVKDLNGYPLTHF</sequence>
<dbReference type="AlphaFoldDB" id="A0A645FH19"/>
<proteinExistence type="predicted"/>
<gene>
    <name evidence="1" type="ORF">SDC9_161029</name>
</gene>
<dbReference type="PANTHER" id="PTHR36454">
    <property type="entry name" value="LMO2823 PROTEIN"/>
    <property type="match status" value="1"/>
</dbReference>
<evidence type="ECO:0008006" key="2">
    <source>
        <dbReference type="Google" id="ProtNLM"/>
    </source>
</evidence>
<protein>
    <recommendedName>
        <fullName evidence="2">DUF1015 domain-containing protein</fullName>
    </recommendedName>
</protein>
<dbReference type="Pfam" id="PF06245">
    <property type="entry name" value="DUF1015"/>
    <property type="match status" value="1"/>
</dbReference>
<evidence type="ECO:0000313" key="1">
    <source>
        <dbReference type="EMBL" id="MPN13705.1"/>
    </source>
</evidence>
<dbReference type="InterPro" id="IPR008323">
    <property type="entry name" value="UCP033563"/>
</dbReference>
<organism evidence="1">
    <name type="scientific">bioreactor metagenome</name>
    <dbReference type="NCBI Taxonomy" id="1076179"/>
    <lineage>
        <taxon>unclassified sequences</taxon>
        <taxon>metagenomes</taxon>
        <taxon>ecological metagenomes</taxon>
    </lineage>
</organism>
<dbReference type="EMBL" id="VSSQ01060242">
    <property type="protein sequence ID" value="MPN13705.1"/>
    <property type="molecule type" value="Genomic_DNA"/>
</dbReference>
<accession>A0A645FH19</accession>